<dbReference type="Proteomes" id="UP000540506">
    <property type="component" value="Unassembled WGS sequence"/>
</dbReference>
<protein>
    <recommendedName>
        <fullName evidence="3">Integrase</fullName>
    </recommendedName>
</protein>
<organism evidence="1 2">
    <name type="scientific">Kitasatospora kifunensis</name>
    <name type="common">Streptomyces kifunensis</name>
    <dbReference type="NCBI Taxonomy" id="58351"/>
    <lineage>
        <taxon>Bacteria</taxon>
        <taxon>Bacillati</taxon>
        <taxon>Actinomycetota</taxon>
        <taxon>Actinomycetes</taxon>
        <taxon>Kitasatosporales</taxon>
        <taxon>Streptomycetaceae</taxon>
        <taxon>Kitasatospora</taxon>
    </lineage>
</organism>
<evidence type="ECO:0008006" key="3">
    <source>
        <dbReference type="Google" id="ProtNLM"/>
    </source>
</evidence>
<dbReference type="EMBL" id="JACHJV010000001">
    <property type="protein sequence ID" value="MBB4926270.1"/>
    <property type="molecule type" value="Genomic_DNA"/>
</dbReference>
<reference evidence="1 2" key="1">
    <citation type="submission" date="2020-08" db="EMBL/GenBank/DDBJ databases">
        <title>Sequencing the genomes of 1000 actinobacteria strains.</title>
        <authorList>
            <person name="Klenk H.-P."/>
        </authorList>
    </citation>
    <scope>NUCLEOTIDE SEQUENCE [LARGE SCALE GENOMIC DNA]</scope>
    <source>
        <strain evidence="1 2">DSM 41654</strain>
    </source>
</reference>
<dbReference type="AlphaFoldDB" id="A0A7W7R6M0"/>
<name>A0A7W7R6M0_KITKI</name>
<evidence type="ECO:0000313" key="1">
    <source>
        <dbReference type="EMBL" id="MBB4926270.1"/>
    </source>
</evidence>
<evidence type="ECO:0000313" key="2">
    <source>
        <dbReference type="Proteomes" id="UP000540506"/>
    </source>
</evidence>
<sequence>MRFAAATAPGSSARASEDFLAVNPRVALVLDGLSSPAELGSGCVHGTPWFVAQLGCGLLQEATTSLERPLVDCLATAISRVADLHRDSCDLTHLGTPSCSVAMLREGPELVEHLSLFDSVILLDGPAGLSVHSDLRVDGYAQEEHRMTERYGIGTPEHQRAVSRLVAAQRPHRNVPDGYWVAAANPRAAQHAVTGAVRRDHLVRAAIMSDGVSCLAEDYGLTDWKGLLDLLGEEGPERVIARVRDAEAGDPLGERWPRYKASDDATVLFCEF</sequence>
<accession>A0A7W7R6M0</accession>
<gene>
    <name evidence="1" type="ORF">FHR34_005263</name>
</gene>
<comment type="caution">
    <text evidence="1">The sequence shown here is derived from an EMBL/GenBank/DDBJ whole genome shotgun (WGS) entry which is preliminary data.</text>
</comment>
<keyword evidence="2" id="KW-1185">Reference proteome</keyword>
<proteinExistence type="predicted"/>
<dbReference type="RefSeq" id="WP_184939299.1">
    <property type="nucleotide sequence ID" value="NZ_JACHJV010000001.1"/>
</dbReference>